<keyword evidence="2" id="KW-0560">Oxidoreductase</keyword>
<comment type="similarity">
    <text evidence="1">Belongs to the nitroreductase family.</text>
</comment>
<name>A0A9C9K0H3_UNCW3</name>
<reference evidence="4" key="1">
    <citation type="journal article" date="2020" name="mSystems">
        <title>Genome- and Community-Level Interaction Insights into Carbon Utilization and Element Cycling Functions of Hydrothermarchaeota in Hydrothermal Sediment.</title>
        <authorList>
            <person name="Zhou Z."/>
            <person name="Liu Y."/>
            <person name="Xu W."/>
            <person name="Pan J."/>
            <person name="Luo Z.H."/>
            <person name="Li M."/>
        </authorList>
    </citation>
    <scope>NUCLEOTIDE SEQUENCE</scope>
    <source>
        <strain evidence="4">HyVt-388</strain>
    </source>
</reference>
<organism evidence="4 5">
    <name type="scientific">candidate division WOR-3 bacterium</name>
    <dbReference type="NCBI Taxonomy" id="2052148"/>
    <lineage>
        <taxon>Bacteria</taxon>
        <taxon>Bacteria division WOR-3</taxon>
    </lineage>
</organism>
<dbReference type="InterPro" id="IPR029479">
    <property type="entry name" value="Nitroreductase"/>
</dbReference>
<dbReference type="Proteomes" id="UP000885826">
    <property type="component" value="Unassembled WGS sequence"/>
</dbReference>
<gene>
    <name evidence="4" type="ORF">ENI34_07750</name>
</gene>
<evidence type="ECO:0000259" key="3">
    <source>
        <dbReference type="Pfam" id="PF00881"/>
    </source>
</evidence>
<proteinExistence type="inferred from homology"/>
<dbReference type="AlphaFoldDB" id="A0A9C9K0H3"/>
<comment type="caution">
    <text evidence="4">The sequence shown here is derived from an EMBL/GenBank/DDBJ whole genome shotgun (WGS) entry which is preliminary data.</text>
</comment>
<accession>A0A9C9K0H3</accession>
<dbReference type="Gene3D" id="3.40.109.10">
    <property type="entry name" value="NADH Oxidase"/>
    <property type="match status" value="1"/>
</dbReference>
<dbReference type="EMBL" id="DRIG01000085">
    <property type="protein sequence ID" value="HEC79016.1"/>
    <property type="molecule type" value="Genomic_DNA"/>
</dbReference>
<dbReference type="PANTHER" id="PTHR43673:SF10">
    <property type="entry name" value="NADH DEHYDROGENASE_NAD(P)H NITROREDUCTASE XCC3605-RELATED"/>
    <property type="match status" value="1"/>
</dbReference>
<evidence type="ECO:0000313" key="4">
    <source>
        <dbReference type="EMBL" id="HEC79016.1"/>
    </source>
</evidence>
<evidence type="ECO:0000256" key="2">
    <source>
        <dbReference type="ARBA" id="ARBA00023002"/>
    </source>
</evidence>
<evidence type="ECO:0000313" key="5">
    <source>
        <dbReference type="Proteomes" id="UP000885826"/>
    </source>
</evidence>
<dbReference type="SUPFAM" id="SSF55469">
    <property type="entry name" value="FMN-dependent nitroreductase-like"/>
    <property type="match status" value="1"/>
</dbReference>
<feature type="domain" description="Nitroreductase" evidence="3">
    <location>
        <begin position="7"/>
        <end position="155"/>
    </location>
</feature>
<dbReference type="GO" id="GO:0016491">
    <property type="term" value="F:oxidoreductase activity"/>
    <property type="evidence" value="ECO:0007669"/>
    <property type="project" value="UniProtKB-KW"/>
</dbReference>
<evidence type="ECO:0000256" key="1">
    <source>
        <dbReference type="ARBA" id="ARBA00007118"/>
    </source>
</evidence>
<dbReference type="PANTHER" id="PTHR43673">
    <property type="entry name" value="NAD(P)H NITROREDUCTASE YDGI-RELATED"/>
    <property type="match status" value="1"/>
</dbReference>
<protein>
    <submittedName>
        <fullName evidence="4">Nitroreductase</fullName>
    </submittedName>
</protein>
<dbReference type="InterPro" id="IPR000415">
    <property type="entry name" value="Nitroreductase-like"/>
</dbReference>
<sequence>MNVFEAIKWRRSVRRFAARKIERPKILRLMEAARLAPSSSNRQAWHFVVVDDPSIIARIPKQVTPGTKGIIDWMEQAPLVIVGCYTKALTHYVAQLFGHQNHLIDVSIAMTQICLSATELGIGSCFVGWFNEKELKKLLGIPRRYRVALLLALGYPLDESSEEGIAGIAPRPRKTLDEIVSYNRFGEKF</sequence>
<dbReference type="Pfam" id="PF00881">
    <property type="entry name" value="Nitroreductase"/>
    <property type="match status" value="1"/>
</dbReference>